<keyword evidence="2" id="KW-0238">DNA-binding</keyword>
<keyword evidence="3" id="KW-0010">Activator</keyword>
<dbReference type="EMBL" id="QYZD01000018">
    <property type="protein sequence ID" value="RJG22143.1"/>
    <property type="molecule type" value="Genomic_DNA"/>
</dbReference>
<dbReference type="GO" id="GO:0043565">
    <property type="term" value="F:sequence-specific DNA binding"/>
    <property type="evidence" value="ECO:0007669"/>
    <property type="project" value="InterPro"/>
</dbReference>
<name>A0A3A3GE40_PANTH</name>
<dbReference type="InterPro" id="IPR018062">
    <property type="entry name" value="HTH_AraC-typ_CS"/>
</dbReference>
<evidence type="ECO:0000256" key="2">
    <source>
        <dbReference type="ARBA" id="ARBA00023125"/>
    </source>
</evidence>
<dbReference type="PANTHER" id="PTHR46796">
    <property type="entry name" value="HTH-TYPE TRANSCRIPTIONAL ACTIVATOR RHAS-RELATED"/>
    <property type="match status" value="1"/>
</dbReference>
<dbReference type="PRINTS" id="PR00032">
    <property type="entry name" value="HTHARAC"/>
</dbReference>
<dbReference type="InterPro" id="IPR050204">
    <property type="entry name" value="AraC_XylS_family_regulators"/>
</dbReference>
<feature type="domain" description="HTH araC/xylS-type" evidence="5">
    <location>
        <begin position="177"/>
        <end position="275"/>
    </location>
</feature>
<protein>
    <submittedName>
        <fullName evidence="7">Helix-turn-helix domain-containing protein</fullName>
    </submittedName>
</protein>
<evidence type="ECO:0000256" key="3">
    <source>
        <dbReference type="ARBA" id="ARBA00023159"/>
    </source>
</evidence>
<keyword evidence="1" id="KW-0805">Transcription regulation</keyword>
<evidence type="ECO:0000259" key="5">
    <source>
        <dbReference type="PROSITE" id="PS01124"/>
    </source>
</evidence>
<dbReference type="InterPro" id="IPR009057">
    <property type="entry name" value="Homeodomain-like_sf"/>
</dbReference>
<dbReference type="SMART" id="SM00342">
    <property type="entry name" value="HTH_ARAC"/>
    <property type="match status" value="1"/>
</dbReference>
<dbReference type="InterPro" id="IPR002491">
    <property type="entry name" value="ABC_transptr_periplasmic_BD"/>
</dbReference>
<reference evidence="7 8" key="1">
    <citation type="submission" date="2018-09" db="EMBL/GenBank/DDBJ databases">
        <title>Paenibacillus SK2017-BO5.</title>
        <authorList>
            <person name="Piskunova J.V."/>
            <person name="Dubiley S.A."/>
            <person name="Severinov K.V."/>
        </authorList>
    </citation>
    <scope>NUCLEOTIDE SEQUENCE [LARGE SCALE GENOMIC DNA]</scope>
    <source>
        <strain evidence="7 8">BO5</strain>
    </source>
</reference>
<dbReference type="Proteomes" id="UP000266177">
    <property type="component" value="Unassembled WGS sequence"/>
</dbReference>
<evidence type="ECO:0000256" key="4">
    <source>
        <dbReference type="ARBA" id="ARBA00023163"/>
    </source>
</evidence>
<dbReference type="Gene3D" id="1.10.10.60">
    <property type="entry name" value="Homeodomain-like"/>
    <property type="match status" value="2"/>
</dbReference>
<dbReference type="SUPFAM" id="SSF46689">
    <property type="entry name" value="Homeodomain-like"/>
    <property type="match status" value="2"/>
</dbReference>
<dbReference type="Pfam" id="PF01497">
    <property type="entry name" value="Peripla_BP_2"/>
    <property type="match status" value="1"/>
</dbReference>
<dbReference type="AlphaFoldDB" id="A0A3A3GE40"/>
<accession>A0A3A3GE40</accession>
<evidence type="ECO:0000313" key="8">
    <source>
        <dbReference type="Proteomes" id="UP000266177"/>
    </source>
</evidence>
<evidence type="ECO:0000259" key="6">
    <source>
        <dbReference type="PROSITE" id="PS50983"/>
    </source>
</evidence>
<sequence>MKGNSADPSARPAWAYVMKDIRYCMLPANGYKKEEQNGSSSLLVVTRGSGRIDMAGTGFRLERGKCYGMPPGSVSAIVSGDAGLCCYQLAFDALRAGGADSENDTPAAGEPFPCRGEILCHPFSQCIEHVEAIYRWRHDSDEMAVFDNHIRFQQLLRFLLGQNQAAADGTSQADAVRKSILHIEQHYMERLTVEELADQAAVARWKYTSLFKKMTGLTPLDYVNKIRIDRAKHLLVTTNDRLYEIGQNVGFNNEYYFSRRFRQEVGISPGHYRRNHGEQPRVFAPFLEDFVVALGMTPVMQGTHPGWGMQDYLGIDHVPVFDVEEGDLGALSRHQPDVILLDEGFGRWIPGARFGQLAPVHALDHPGEDWRTTLRMAAVLLGKTDKVDDIIAKYESKAGEAKSRLQRIVRDGTVACLRISAAGVSLYGGPELGYTGPVLYRDLGLTPHPLVRQLASRTRKATLTAEWLARLDADHLFITFDKRHSEAPGEERDILDSSVWHKLPAVRNRCVYEVDFWPWMNYGVIAHSRKIDDVLNALA</sequence>
<dbReference type="OrthoDB" id="9783876at2"/>
<dbReference type="InterPro" id="IPR020449">
    <property type="entry name" value="Tscrpt_reg_AraC-type_HTH"/>
</dbReference>
<comment type="caution">
    <text evidence="7">The sequence shown here is derived from an EMBL/GenBank/DDBJ whole genome shotgun (WGS) entry which is preliminary data.</text>
</comment>
<gene>
    <name evidence="7" type="ORF">DQX05_18780</name>
</gene>
<evidence type="ECO:0000256" key="1">
    <source>
        <dbReference type="ARBA" id="ARBA00023015"/>
    </source>
</evidence>
<proteinExistence type="predicted"/>
<dbReference type="InterPro" id="IPR018060">
    <property type="entry name" value="HTH_AraC"/>
</dbReference>
<dbReference type="InterPro" id="IPR037923">
    <property type="entry name" value="HTH-like"/>
</dbReference>
<dbReference type="SUPFAM" id="SSF53807">
    <property type="entry name" value="Helical backbone' metal receptor"/>
    <property type="match status" value="1"/>
</dbReference>
<organism evidence="7 8">
    <name type="scientific">Paenibacillus thiaminolyticus</name>
    <name type="common">Bacillus thiaminolyticus</name>
    <dbReference type="NCBI Taxonomy" id="49283"/>
    <lineage>
        <taxon>Bacteria</taxon>
        <taxon>Bacillati</taxon>
        <taxon>Bacillota</taxon>
        <taxon>Bacilli</taxon>
        <taxon>Bacillales</taxon>
        <taxon>Paenibacillaceae</taxon>
        <taxon>Paenibacillus</taxon>
    </lineage>
</organism>
<dbReference type="SUPFAM" id="SSF51215">
    <property type="entry name" value="Regulatory protein AraC"/>
    <property type="match status" value="1"/>
</dbReference>
<dbReference type="GO" id="GO:0003700">
    <property type="term" value="F:DNA-binding transcription factor activity"/>
    <property type="evidence" value="ECO:0007669"/>
    <property type="project" value="InterPro"/>
</dbReference>
<dbReference type="Gene3D" id="3.40.50.1980">
    <property type="entry name" value="Nitrogenase molybdenum iron protein domain"/>
    <property type="match status" value="2"/>
</dbReference>
<feature type="domain" description="Fe/B12 periplasmic-binding" evidence="6">
    <location>
        <begin position="279"/>
        <end position="539"/>
    </location>
</feature>
<evidence type="ECO:0000313" key="7">
    <source>
        <dbReference type="EMBL" id="RJG22143.1"/>
    </source>
</evidence>
<dbReference type="RefSeq" id="WP_119795034.1">
    <property type="nucleotide sequence ID" value="NZ_QYZD01000018.1"/>
</dbReference>
<dbReference type="Pfam" id="PF12833">
    <property type="entry name" value="HTH_18"/>
    <property type="match status" value="1"/>
</dbReference>
<dbReference type="PROSITE" id="PS01124">
    <property type="entry name" value="HTH_ARAC_FAMILY_2"/>
    <property type="match status" value="1"/>
</dbReference>
<keyword evidence="4" id="KW-0804">Transcription</keyword>
<dbReference type="PROSITE" id="PS00041">
    <property type="entry name" value="HTH_ARAC_FAMILY_1"/>
    <property type="match status" value="1"/>
</dbReference>
<dbReference type="PROSITE" id="PS50983">
    <property type="entry name" value="FE_B12_PBP"/>
    <property type="match status" value="1"/>
</dbReference>